<organism evidence="1">
    <name type="scientific">Polytomella parva</name>
    <dbReference type="NCBI Taxonomy" id="51329"/>
    <lineage>
        <taxon>Eukaryota</taxon>
        <taxon>Viridiplantae</taxon>
        <taxon>Chlorophyta</taxon>
        <taxon>core chlorophytes</taxon>
        <taxon>Chlorophyceae</taxon>
        <taxon>CS clade</taxon>
        <taxon>Chlamydomonadales</taxon>
        <taxon>Chlamydomonadaceae</taxon>
        <taxon>Polytomella</taxon>
    </lineage>
</organism>
<sequence length="104" mass="11958">MPDYAYKGSKSNRVIGRRKKKLQRITVKDLEEVFDYLTENETLLTIEKVRIKAEALQLPLTKDSMSNMFHFAGSHFNDTSAASGIKKEDFLQLGSYVLDENNRL</sequence>
<dbReference type="AlphaFoldDB" id="A0A7S0V5C4"/>
<gene>
    <name evidence="1" type="ORF">PPAR00522_LOCUS14587</name>
</gene>
<proteinExistence type="predicted"/>
<evidence type="ECO:0000313" key="1">
    <source>
        <dbReference type="EMBL" id="CAD8779942.1"/>
    </source>
</evidence>
<protein>
    <submittedName>
        <fullName evidence="1">Uncharacterized protein</fullName>
    </submittedName>
</protein>
<reference evidence="1" key="1">
    <citation type="submission" date="2021-01" db="EMBL/GenBank/DDBJ databases">
        <authorList>
            <person name="Corre E."/>
            <person name="Pelletier E."/>
            <person name="Niang G."/>
            <person name="Scheremetjew M."/>
            <person name="Finn R."/>
            <person name="Kale V."/>
            <person name="Holt S."/>
            <person name="Cochrane G."/>
            <person name="Meng A."/>
            <person name="Brown T."/>
            <person name="Cohen L."/>
        </authorList>
    </citation>
    <scope>NUCLEOTIDE SEQUENCE</scope>
    <source>
        <strain evidence="1">SAG 63-3</strain>
    </source>
</reference>
<dbReference type="EMBL" id="HBFM01022445">
    <property type="protein sequence ID" value="CAD8779942.1"/>
    <property type="molecule type" value="Transcribed_RNA"/>
</dbReference>
<name>A0A7S0V5C4_9CHLO</name>
<accession>A0A7S0V5C4</accession>